<dbReference type="PANTHER" id="PTHR33540:SF2">
    <property type="entry name" value="TRNA THREONYLCARBAMOYLADENOSINE BIOSYNTHESIS PROTEIN TSAE"/>
    <property type="match status" value="1"/>
</dbReference>
<accession>A0A419EX11</accession>
<evidence type="ECO:0000256" key="7">
    <source>
        <dbReference type="ARBA" id="ARBA00022741"/>
    </source>
</evidence>
<dbReference type="GO" id="GO:0005737">
    <property type="term" value="C:cytoplasm"/>
    <property type="evidence" value="ECO:0007669"/>
    <property type="project" value="UniProtKB-SubCell"/>
</dbReference>
<evidence type="ECO:0000256" key="10">
    <source>
        <dbReference type="ARBA" id="ARBA00032441"/>
    </source>
</evidence>
<evidence type="ECO:0000313" key="11">
    <source>
        <dbReference type="EMBL" id="RJP69189.1"/>
    </source>
</evidence>
<dbReference type="AlphaFoldDB" id="A0A419EX11"/>
<comment type="subcellular location">
    <subcellularLocation>
        <location evidence="1">Cytoplasm</location>
    </subcellularLocation>
</comment>
<evidence type="ECO:0000256" key="8">
    <source>
        <dbReference type="ARBA" id="ARBA00022840"/>
    </source>
</evidence>
<dbReference type="InterPro" id="IPR003442">
    <property type="entry name" value="T6A_TsaE"/>
</dbReference>
<keyword evidence="5" id="KW-0819">tRNA processing</keyword>
<dbReference type="EMBL" id="QZKI01000085">
    <property type="protein sequence ID" value="RJP69189.1"/>
    <property type="molecule type" value="Genomic_DNA"/>
</dbReference>
<keyword evidence="9" id="KW-0460">Magnesium</keyword>
<dbReference type="Proteomes" id="UP000285961">
    <property type="component" value="Unassembled WGS sequence"/>
</dbReference>
<gene>
    <name evidence="11" type="primary">tsaE</name>
    <name evidence="11" type="ORF">C4532_11510</name>
</gene>
<keyword evidence="11" id="KW-0808">Transferase</keyword>
<dbReference type="GO" id="GO:0016740">
    <property type="term" value="F:transferase activity"/>
    <property type="evidence" value="ECO:0007669"/>
    <property type="project" value="UniProtKB-KW"/>
</dbReference>
<dbReference type="GO" id="GO:0046872">
    <property type="term" value="F:metal ion binding"/>
    <property type="evidence" value="ECO:0007669"/>
    <property type="project" value="UniProtKB-KW"/>
</dbReference>
<comment type="similarity">
    <text evidence="2">Belongs to the TsaE family.</text>
</comment>
<comment type="caution">
    <text evidence="11">The sequence shown here is derived from an EMBL/GenBank/DDBJ whole genome shotgun (WGS) entry which is preliminary data.</text>
</comment>
<name>A0A419EX11_9BACT</name>
<reference evidence="11 12" key="1">
    <citation type="journal article" date="2017" name="ISME J.">
        <title>Energy and carbon metabolisms in a deep terrestrial subsurface fluid microbial community.</title>
        <authorList>
            <person name="Momper L."/>
            <person name="Jungbluth S.P."/>
            <person name="Lee M.D."/>
            <person name="Amend J.P."/>
        </authorList>
    </citation>
    <scope>NUCLEOTIDE SEQUENCE [LARGE SCALE GENOMIC DNA]</scope>
    <source>
        <strain evidence="11">SURF_17</strain>
    </source>
</reference>
<evidence type="ECO:0000313" key="12">
    <source>
        <dbReference type="Proteomes" id="UP000285961"/>
    </source>
</evidence>
<keyword evidence="4" id="KW-0963">Cytoplasm</keyword>
<evidence type="ECO:0000256" key="3">
    <source>
        <dbReference type="ARBA" id="ARBA00019010"/>
    </source>
</evidence>
<evidence type="ECO:0000256" key="9">
    <source>
        <dbReference type="ARBA" id="ARBA00022842"/>
    </source>
</evidence>
<organism evidence="11 12">
    <name type="scientific">Candidatus Abyssobacteria bacterium SURF_17</name>
    <dbReference type="NCBI Taxonomy" id="2093361"/>
    <lineage>
        <taxon>Bacteria</taxon>
        <taxon>Pseudomonadati</taxon>
        <taxon>Candidatus Hydrogenedentota</taxon>
        <taxon>Candidatus Abyssobacteria</taxon>
    </lineage>
</organism>
<dbReference type="PANTHER" id="PTHR33540">
    <property type="entry name" value="TRNA THREONYLCARBAMOYLADENOSINE BIOSYNTHESIS PROTEIN TSAE"/>
    <property type="match status" value="1"/>
</dbReference>
<keyword evidence="7" id="KW-0547">Nucleotide-binding</keyword>
<evidence type="ECO:0000256" key="1">
    <source>
        <dbReference type="ARBA" id="ARBA00004496"/>
    </source>
</evidence>
<dbReference type="InterPro" id="IPR027417">
    <property type="entry name" value="P-loop_NTPase"/>
</dbReference>
<dbReference type="SUPFAM" id="SSF52540">
    <property type="entry name" value="P-loop containing nucleoside triphosphate hydrolases"/>
    <property type="match status" value="1"/>
</dbReference>
<protein>
    <recommendedName>
        <fullName evidence="3">tRNA threonylcarbamoyladenosine biosynthesis protein TsaE</fullName>
    </recommendedName>
    <alternativeName>
        <fullName evidence="10">t(6)A37 threonylcarbamoyladenosine biosynthesis protein TsaE</fullName>
    </alternativeName>
</protein>
<dbReference type="GO" id="GO:0002949">
    <property type="term" value="P:tRNA threonylcarbamoyladenosine modification"/>
    <property type="evidence" value="ECO:0007669"/>
    <property type="project" value="InterPro"/>
</dbReference>
<dbReference type="Pfam" id="PF02367">
    <property type="entry name" value="TsaE"/>
    <property type="match status" value="1"/>
</dbReference>
<evidence type="ECO:0000256" key="6">
    <source>
        <dbReference type="ARBA" id="ARBA00022723"/>
    </source>
</evidence>
<keyword evidence="8" id="KW-0067">ATP-binding</keyword>
<evidence type="ECO:0000256" key="5">
    <source>
        <dbReference type="ARBA" id="ARBA00022694"/>
    </source>
</evidence>
<sequence>MLVISRSPEQTRDLGERLGRVLGKGSVVALVGELGSGKTVLAQGLARGLDVGPDEYVSSPSFALVNEYRGRVPVFHVDTYRLYGVSEMVALGYEDLLEPEGVTIIEWADKVRELLPERHLLVELSIVDSKTRRITISLVGPWETELRARIGELVNQETA</sequence>
<evidence type="ECO:0000256" key="4">
    <source>
        <dbReference type="ARBA" id="ARBA00022490"/>
    </source>
</evidence>
<dbReference type="Gene3D" id="3.40.50.300">
    <property type="entry name" value="P-loop containing nucleotide triphosphate hydrolases"/>
    <property type="match status" value="1"/>
</dbReference>
<dbReference type="NCBIfam" id="TIGR00150">
    <property type="entry name" value="T6A_YjeE"/>
    <property type="match status" value="1"/>
</dbReference>
<evidence type="ECO:0000256" key="2">
    <source>
        <dbReference type="ARBA" id="ARBA00007599"/>
    </source>
</evidence>
<keyword evidence="6" id="KW-0479">Metal-binding</keyword>
<proteinExistence type="inferred from homology"/>
<dbReference type="GO" id="GO:0005524">
    <property type="term" value="F:ATP binding"/>
    <property type="evidence" value="ECO:0007669"/>
    <property type="project" value="UniProtKB-KW"/>
</dbReference>